<comment type="similarity">
    <text evidence="4">Belongs to the GPI family.</text>
</comment>
<keyword evidence="3 4" id="KW-0413">Isomerase</keyword>
<comment type="pathway">
    <text evidence="4">Carbohydrate degradation; glycolysis; D-glyceraldehyde 3-phosphate and glycerone phosphate from D-glucose: step 2/4.</text>
</comment>
<dbReference type="Pfam" id="PF00342">
    <property type="entry name" value="PGI"/>
    <property type="match status" value="1"/>
</dbReference>
<dbReference type="SUPFAM" id="SSF53697">
    <property type="entry name" value="SIS domain"/>
    <property type="match status" value="1"/>
</dbReference>
<dbReference type="EMBL" id="JBHTIO010000027">
    <property type="protein sequence ID" value="MFD0897092.1"/>
    <property type="molecule type" value="Genomic_DNA"/>
</dbReference>
<keyword evidence="6" id="KW-1185">Reference proteome</keyword>
<gene>
    <name evidence="5" type="ORF">ACFQZ7_05000</name>
</gene>
<dbReference type="PANTHER" id="PTHR11469">
    <property type="entry name" value="GLUCOSE-6-PHOSPHATE ISOMERASE"/>
    <property type="match status" value="1"/>
</dbReference>
<reference evidence="6" key="1">
    <citation type="journal article" date="2019" name="Int. J. Syst. Evol. Microbiol.">
        <title>The Global Catalogue of Microorganisms (GCM) 10K type strain sequencing project: providing services to taxonomists for standard genome sequencing and annotation.</title>
        <authorList>
            <consortium name="The Broad Institute Genomics Platform"/>
            <consortium name="The Broad Institute Genome Sequencing Center for Infectious Disease"/>
            <person name="Wu L."/>
            <person name="Ma J."/>
        </authorList>
    </citation>
    <scope>NUCLEOTIDE SEQUENCE [LARGE SCALE GENOMIC DNA]</scope>
    <source>
        <strain evidence="6">CCM 8925</strain>
    </source>
</reference>
<comment type="catalytic activity">
    <reaction evidence="4">
        <text>alpha-D-glucose 6-phosphate = beta-D-fructose 6-phosphate</text>
        <dbReference type="Rhea" id="RHEA:11816"/>
        <dbReference type="ChEBI" id="CHEBI:57634"/>
        <dbReference type="ChEBI" id="CHEBI:58225"/>
        <dbReference type="EC" id="5.3.1.9"/>
    </reaction>
</comment>
<accession>A0ABW3ECK0</accession>
<dbReference type="CDD" id="cd05016">
    <property type="entry name" value="SIS_PGI_2"/>
    <property type="match status" value="1"/>
</dbReference>
<dbReference type="RefSeq" id="WP_137638238.1">
    <property type="nucleotide sequence ID" value="NZ_BJDN01000020.1"/>
</dbReference>
<organism evidence="5 6">
    <name type="scientific">Loigolactobacillus binensis</name>
    <dbReference type="NCBI Taxonomy" id="2559922"/>
    <lineage>
        <taxon>Bacteria</taxon>
        <taxon>Bacillati</taxon>
        <taxon>Bacillota</taxon>
        <taxon>Bacilli</taxon>
        <taxon>Lactobacillales</taxon>
        <taxon>Lactobacillaceae</taxon>
        <taxon>Loigolactobacillus</taxon>
    </lineage>
</organism>
<dbReference type="PANTHER" id="PTHR11469:SF1">
    <property type="entry name" value="GLUCOSE-6-PHOSPHATE ISOMERASE"/>
    <property type="match status" value="1"/>
</dbReference>
<dbReference type="InterPro" id="IPR035482">
    <property type="entry name" value="SIS_PGI_2"/>
</dbReference>
<evidence type="ECO:0000256" key="4">
    <source>
        <dbReference type="RuleBase" id="RU000612"/>
    </source>
</evidence>
<evidence type="ECO:0000256" key="1">
    <source>
        <dbReference type="ARBA" id="ARBA00022432"/>
    </source>
</evidence>
<dbReference type="InterPro" id="IPR001672">
    <property type="entry name" value="G6P_Isomerase"/>
</dbReference>
<dbReference type="Proteomes" id="UP001597104">
    <property type="component" value="Unassembled WGS sequence"/>
</dbReference>
<dbReference type="PROSITE" id="PS51463">
    <property type="entry name" value="P_GLUCOSE_ISOMERASE_3"/>
    <property type="match status" value="1"/>
</dbReference>
<protein>
    <recommendedName>
        <fullName evidence="4">Glucose-6-phosphate isomerase</fullName>
        <ecNumber evidence="4">5.3.1.9</ecNumber>
    </recommendedName>
</protein>
<dbReference type="PRINTS" id="PR00662">
    <property type="entry name" value="G6PISOMERASE"/>
</dbReference>
<evidence type="ECO:0000256" key="2">
    <source>
        <dbReference type="ARBA" id="ARBA00023152"/>
    </source>
</evidence>
<evidence type="ECO:0000256" key="3">
    <source>
        <dbReference type="ARBA" id="ARBA00023235"/>
    </source>
</evidence>
<dbReference type="GO" id="GO:0016853">
    <property type="term" value="F:isomerase activity"/>
    <property type="evidence" value="ECO:0007669"/>
    <property type="project" value="UniProtKB-KW"/>
</dbReference>
<evidence type="ECO:0000313" key="5">
    <source>
        <dbReference type="EMBL" id="MFD0897092.1"/>
    </source>
</evidence>
<dbReference type="InterPro" id="IPR046348">
    <property type="entry name" value="SIS_dom_sf"/>
</dbReference>
<keyword evidence="1 4" id="KW-0312">Gluconeogenesis</keyword>
<dbReference type="Gene3D" id="3.40.50.10490">
    <property type="entry name" value="Glucose-6-phosphate isomerase like protein, domain 1"/>
    <property type="match status" value="2"/>
</dbReference>
<proteinExistence type="inferred from homology"/>
<comment type="caution">
    <text evidence="5">The sequence shown here is derived from an EMBL/GenBank/DDBJ whole genome shotgun (WGS) entry which is preliminary data.</text>
</comment>
<name>A0ABW3ECK0_9LACO</name>
<evidence type="ECO:0000313" key="6">
    <source>
        <dbReference type="Proteomes" id="UP001597104"/>
    </source>
</evidence>
<dbReference type="EC" id="5.3.1.9" evidence="4"/>
<sequence length="423" mass="46868">MLTLKPKMTTDFDSAAFTAFEQQQLSKLHQVQTTDVTTDPQHNDLGWLPVTKWANDVQLQHLHNLAVKIQATATVLVIVGVGGSNNAARAAIEAFAQQRGQIKIIYAGTNLAATYYRRLLAELADEEVYVDVIAKNFATLEPGIGFRVFKPFLQQKYGAAYAEHLLVTGTPDSNLAQLAHNEGYPFLTFPTDIGGRFSVFSDVGLLPMAVAGIDIAALVAGAVTMRTDLQTKISADNPAFQYAVRRNYLLQQGKKIEILGHFEPQLDYFGRWWTQLFAESEGKQNRDLFPVALTYSEDLHSVGQYIQQGQRQLLETLLIVDHPHQDLSLQPSQVADDFDYLNGQTLDQINQIAEKATSAAHQASGVAVLELHVDQLDERTLGGLFYFFEYAVFISGLIGQVDPFDQPGVEAYKQIMFAGLGRN</sequence>
<keyword evidence="2 4" id="KW-0324">Glycolysis</keyword>